<evidence type="ECO:0000256" key="2">
    <source>
        <dbReference type="ARBA" id="ARBA00022692"/>
    </source>
</evidence>
<accession>A0A0S7BKE3</accession>
<dbReference type="InterPro" id="IPR013525">
    <property type="entry name" value="ABC2_TM"/>
</dbReference>
<keyword evidence="3 5" id="KW-1133">Transmembrane helix</keyword>
<reference evidence="7" key="1">
    <citation type="submission" date="2015-07" db="EMBL/GenBank/DDBJ databases">
        <title>Draft Genome Sequences of Anaerolinea thermolimosa IMO-1, Bellilinea caldifistulae GOMI-1, Leptolinea tardivitalis YMTK-2, Levilinea saccharolytica KIBI-1,Longilinea arvoryzae KOME-1, Previously Described as Members of the Anaerolineaceae (Chloroflexi).</title>
        <authorList>
            <person name="Sekiguchi Y."/>
            <person name="Ohashi A."/>
            <person name="Matsuura N."/>
            <person name="Tourlousse M.D."/>
        </authorList>
    </citation>
    <scope>NUCLEOTIDE SEQUENCE [LARGE SCALE GENOMIC DNA]</scope>
    <source>
        <strain evidence="7">KOME-1</strain>
    </source>
</reference>
<dbReference type="Proteomes" id="UP000055060">
    <property type="component" value="Unassembled WGS sequence"/>
</dbReference>
<organism evidence="7">
    <name type="scientific">Longilinea arvoryzae</name>
    <dbReference type="NCBI Taxonomy" id="360412"/>
    <lineage>
        <taxon>Bacteria</taxon>
        <taxon>Bacillati</taxon>
        <taxon>Chloroflexota</taxon>
        <taxon>Anaerolineae</taxon>
        <taxon>Anaerolineales</taxon>
        <taxon>Anaerolineaceae</taxon>
        <taxon>Longilinea</taxon>
    </lineage>
</organism>
<evidence type="ECO:0000256" key="1">
    <source>
        <dbReference type="ARBA" id="ARBA00004141"/>
    </source>
</evidence>
<dbReference type="Pfam" id="PF12698">
    <property type="entry name" value="ABC2_membrane_3"/>
    <property type="match status" value="1"/>
</dbReference>
<feature type="transmembrane region" description="Helical" evidence="5">
    <location>
        <begin position="168"/>
        <end position="186"/>
    </location>
</feature>
<keyword evidence="8" id="KW-1185">Reference proteome</keyword>
<dbReference type="EMBL" id="DF967972">
    <property type="protein sequence ID" value="GAP14122.1"/>
    <property type="molecule type" value="Genomic_DNA"/>
</dbReference>
<keyword evidence="2 5" id="KW-0812">Transmembrane</keyword>
<dbReference type="PIRSF" id="PIRSF006648">
    <property type="entry name" value="DrrB"/>
    <property type="match status" value="1"/>
</dbReference>
<feature type="transmembrane region" description="Helical" evidence="5">
    <location>
        <begin position="23"/>
        <end position="41"/>
    </location>
</feature>
<evidence type="ECO:0000256" key="5">
    <source>
        <dbReference type="RuleBase" id="RU361157"/>
    </source>
</evidence>
<sequence>MTAFLYHLNYDFRTGLRDKTQMLMYYLFPLFFYAMMGMLMGQVNPGFLTTMIPAMIVFAGMSSTLLALPGPVVSARENGVYRSYRINGVPAINIVLIPILGTMLHMTVCAAIIALTAKPLFGAGLPLAGHELAGVGIFFAMAFCLAALGMLIGVISSSSRATVLLGQALYLPSIMLSGMMIPLGMLPKGLAPVALLFPATHMMEAFRGAVMGLPTTTDPWLATVALLASGAIALGLSVHLFDWDSKPTGKPRARFLALLALLPFAVAALIYAL</sequence>
<dbReference type="RefSeq" id="WP_075073410.1">
    <property type="nucleotide sequence ID" value="NZ_DF967972.1"/>
</dbReference>
<dbReference type="PANTHER" id="PTHR43229:SF6">
    <property type="entry name" value="ABC-TYPE MULTIDRUG TRANSPORT SYSTEM, PERMEASE COMPONENT"/>
    <property type="match status" value="1"/>
</dbReference>
<dbReference type="GO" id="GO:0140359">
    <property type="term" value="F:ABC-type transporter activity"/>
    <property type="evidence" value="ECO:0007669"/>
    <property type="project" value="InterPro"/>
</dbReference>
<keyword evidence="4 5" id="KW-0472">Membrane</keyword>
<feature type="transmembrane region" description="Helical" evidence="5">
    <location>
        <begin position="253"/>
        <end position="272"/>
    </location>
</feature>
<evidence type="ECO:0000313" key="8">
    <source>
        <dbReference type="Proteomes" id="UP000055060"/>
    </source>
</evidence>
<gene>
    <name evidence="7" type="ORF">LARV_01885</name>
</gene>
<dbReference type="PANTHER" id="PTHR43229">
    <property type="entry name" value="NODULATION PROTEIN J"/>
    <property type="match status" value="1"/>
</dbReference>
<keyword evidence="5" id="KW-0813">Transport</keyword>
<dbReference type="InterPro" id="IPR000412">
    <property type="entry name" value="ABC_2_transport"/>
</dbReference>
<evidence type="ECO:0000256" key="4">
    <source>
        <dbReference type="ARBA" id="ARBA00023136"/>
    </source>
</evidence>
<dbReference type="PRINTS" id="PR00164">
    <property type="entry name" value="ABC2TRNSPORT"/>
</dbReference>
<dbReference type="InterPro" id="IPR051784">
    <property type="entry name" value="Nod_factor_ABC_transporter"/>
</dbReference>
<feature type="transmembrane region" description="Helical" evidence="5">
    <location>
        <begin position="47"/>
        <end position="68"/>
    </location>
</feature>
<evidence type="ECO:0000313" key="7">
    <source>
        <dbReference type="EMBL" id="GAP14122.1"/>
    </source>
</evidence>
<evidence type="ECO:0000256" key="3">
    <source>
        <dbReference type="ARBA" id="ARBA00022989"/>
    </source>
</evidence>
<dbReference type="STRING" id="360412.LARV_01885"/>
<dbReference type="OrthoDB" id="42944at2"/>
<protein>
    <recommendedName>
        <fullName evidence="5">Transport permease protein</fullName>
    </recommendedName>
</protein>
<dbReference type="GO" id="GO:0043190">
    <property type="term" value="C:ATP-binding cassette (ABC) transporter complex"/>
    <property type="evidence" value="ECO:0007669"/>
    <property type="project" value="InterPro"/>
</dbReference>
<feature type="transmembrane region" description="Helical" evidence="5">
    <location>
        <begin position="135"/>
        <end position="156"/>
    </location>
</feature>
<feature type="domain" description="ABC transmembrane type-2" evidence="6">
    <location>
        <begin position="16"/>
        <end position="244"/>
    </location>
</feature>
<feature type="transmembrane region" description="Helical" evidence="5">
    <location>
        <begin position="89"/>
        <end position="115"/>
    </location>
</feature>
<comment type="similarity">
    <text evidence="5">Belongs to the ABC-2 integral membrane protein family.</text>
</comment>
<dbReference type="InterPro" id="IPR047817">
    <property type="entry name" value="ABC2_TM_bact-type"/>
</dbReference>
<dbReference type="AlphaFoldDB" id="A0A0S7BKE3"/>
<proteinExistence type="inferred from homology"/>
<keyword evidence="5" id="KW-1003">Cell membrane</keyword>
<comment type="subcellular location">
    <subcellularLocation>
        <location evidence="5">Cell membrane</location>
        <topology evidence="5">Multi-pass membrane protein</topology>
    </subcellularLocation>
    <subcellularLocation>
        <location evidence="1">Membrane</location>
        <topology evidence="1">Multi-pass membrane protein</topology>
    </subcellularLocation>
</comment>
<evidence type="ECO:0000259" key="6">
    <source>
        <dbReference type="PROSITE" id="PS51012"/>
    </source>
</evidence>
<name>A0A0S7BKE3_9CHLR</name>
<feature type="transmembrane region" description="Helical" evidence="5">
    <location>
        <begin position="220"/>
        <end position="241"/>
    </location>
</feature>
<dbReference type="PROSITE" id="PS51012">
    <property type="entry name" value="ABC_TM2"/>
    <property type="match status" value="1"/>
</dbReference>